<dbReference type="GO" id="GO:0016740">
    <property type="term" value="F:transferase activity"/>
    <property type="evidence" value="ECO:0007669"/>
    <property type="project" value="UniProtKB-KW"/>
</dbReference>
<comment type="caution">
    <text evidence="2">The sequence shown here is derived from an EMBL/GenBank/DDBJ whole genome shotgun (WGS) entry which is preliminary data.</text>
</comment>
<accession>A0A8J3QZ97</accession>
<dbReference type="InterPro" id="IPR050834">
    <property type="entry name" value="Glycosyltransf_2"/>
</dbReference>
<dbReference type="SUPFAM" id="SSF53448">
    <property type="entry name" value="Nucleotide-diphospho-sugar transferases"/>
    <property type="match status" value="1"/>
</dbReference>
<dbReference type="InterPro" id="IPR001173">
    <property type="entry name" value="Glyco_trans_2-like"/>
</dbReference>
<keyword evidence="2" id="KW-0808">Transferase</keyword>
<feature type="domain" description="Glycosyltransferase 2-like" evidence="1">
    <location>
        <begin position="6"/>
        <end position="129"/>
    </location>
</feature>
<protein>
    <submittedName>
        <fullName evidence="2">Glycosyl transferase</fullName>
    </submittedName>
</protein>
<dbReference type="AlphaFoldDB" id="A0A8J3QZ97"/>
<keyword evidence="3" id="KW-1185">Reference proteome</keyword>
<dbReference type="PANTHER" id="PTHR43685">
    <property type="entry name" value="GLYCOSYLTRANSFERASE"/>
    <property type="match status" value="1"/>
</dbReference>
<dbReference type="Pfam" id="PF00535">
    <property type="entry name" value="Glycos_transf_2"/>
    <property type="match status" value="1"/>
</dbReference>
<dbReference type="PANTHER" id="PTHR43685:SF3">
    <property type="entry name" value="SLR2126 PROTEIN"/>
    <property type="match status" value="1"/>
</dbReference>
<name>A0A8J3QZ97_9ACTN</name>
<sequence length="282" mass="31713">MNDGVSVVVPTYEAWPVLHRTLAAVVADCDLLDVPYEVLAVDNESGPEFREQAGRFAQRHPQVRFIWREGLRGRHFQPGASRNIGIDQARYPCLVFLDADCIPGPDLIRAYRQATRADATTVFVGHRVFVAPSHVDPERIAADRRVLEALEPVASISNYGKTVERRLPELAALAGHPRPYDVMYACDMAMHRDCVGTLRFAPVFDGSWGYEDIELGYRLHRAGRRFAYLPEAYVYHQENGSLSAEERANGRRRNFAIAEDLIDDFAAYRRGIDRVGAVPTAE</sequence>
<gene>
    <name evidence="2" type="ORF">Raf01_78100</name>
</gene>
<dbReference type="InterPro" id="IPR029044">
    <property type="entry name" value="Nucleotide-diphossugar_trans"/>
</dbReference>
<evidence type="ECO:0000313" key="2">
    <source>
        <dbReference type="EMBL" id="GIH19638.1"/>
    </source>
</evidence>
<dbReference type="EMBL" id="BONZ01000083">
    <property type="protein sequence ID" value="GIH19638.1"/>
    <property type="molecule type" value="Genomic_DNA"/>
</dbReference>
<dbReference type="RefSeq" id="WP_203923091.1">
    <property type="nucleotide sequence ID" value="NZ_BONZ01000083.1"/>
</dbReference>
<organism evidence="2 3">
    <name type="scientific">Rugosimonospora africana</name>
    <dbReference type="NCBI Taxonomy" id="556532"/>
    <lineage>
        <taxon>Bacteria</taxon>
        <taxon>Bacillati</taxon>
        <taxon>Actinomycetota</taxon>
        <taxon>Actinomycetes</taxon>
        <taxon>Micromonosporales</taxon>
        <taxon>Micromonosporaceae</taxon>
        <taxon>Rugosimonospora</taxon>
    </lineage>
</organism>
<reference evidence="2" key="1">
    <citation type="submission" date="2021-01" db="EMBL/GenBank/DDBJ databases">
        <title>Whole genome shotgun sequence of Rugosimonospora africana NBRC 104875.</title>
        <authorList>
            <person name="Komaki H."/>
            <person name="Tamura T."/>
        </authorList>
    </citation>
    <scope>NUCLEOTIDE SEQUENCE</scope>
    <source>
        <strain evidence="2">NBRC 104875</strain>
    </source>
</reference>
<evidence type="ECO:0000313" key="3">
    <source>
        <dbReference type="Proteomes" id="UP000642748"/>
    </source>
</evidence>
<dbReference type="Gene3D" id="3.90.550.10">
    <property type="entry name" value="Spore Coat Polysaccharide Biosynthesis Protein SpsA, Chain A"/>
    <property type="match status" value="1"/>
</dbReference>
<dbReference type="Proteomes" id="UP000642748">
    <property type="component" value="Unassembled WGS sequence"/>
</dbReference>
<proteinExistence type="predicted"/>
<evidence type="ECO:0000259" key="1">
    <source>
        <dbReference type="Pfam" id="PF00535"/>
    </source>
</evidence>